<reference evidence="3 4" key="1">
    <citation type="submission" date="2015-11" db="EMBL/GenBank/DDBJ databases">
        <title>Genomic analysis of 38 Legionella species identifies large and diverse effector repertoires.</title>
        <authorList>
            <person name="Burstein D."/>
            <person name="Amaro F."/>
            <person name="Zusman T."/>
            <person name="Lifshitz Z."/>
            <person name="Cohen O."/>
            <person name="Gilbert J.A."/>
            <person name="Pupko T."/>
            <person name="Shuman H.A."/>
            <person name="Segal G."/>
        </authorList>
    </citation>
    <scope>NUCLEOTIDE SEQUENCE [LARGE SCALE GENOMIC DNA]</scope>
    <source>
        <strain evidence="3 4">ATCC 49751</strain>
    </source>
</reference>
<feature type="region of interest" description="Disordered" evidence="1">
    <location>
        <begin position="120"/>
        <end position="162"/>
    </location>
</feature>
<dbReference type="RefSeq" id="WP_051546269.1">
    <property type="nucleotide sequence ID" value="NZ_CAAAJD010000049.1"/>
</dbReference>
<evidence type="ECO:0008006" key="5">
    <source>
        <dbReference type="Google" id="ProtNLM"/>
    </source>
</evidence>
<evidence type="ECO:0000313" key="4">
    <source>
        <dbReference type="Proteomes" id="UP000054869"/>
    </source>
</evidence>
<dbReference type="Proteomes" id="UP000054869">
    <property type="component" value="Unassembled WGS sequence"/>
</dbReference>
<protein>
    <recommendedName>
        <fullName evidence="5">Transmembrane protein</fullName>
    </recommendedName>
</protein>
<proteinExistence type="predicted"/>
<evidence type="ECO:0000256" key="2">
    <source>
        <dbReference type="SAM" id="Phobius"/>
    </source>
</evidence>
<dbReference type="EMBL" id="LNYI01000056">
    <property type="protein sequence ID" value="KTD19079.1"/>
    <property type="molecule type" value="Genomic_DNA"/>
</dbReference>
<keyword evidence="2" id="KW-1133">Transmembrane helix</keyword>
<keyword evidence="2" id="KW-0472">Membrane</keyword>
<feature type="transmembrane region" description="Helical" evidence="2">
    <location>
        <begin position="57"/>
        <end position="82"/>
    </location>
</feature>
<evidence type="ECO:0000256" key="1">
    <source>
        <dbReference type="SAM" id="MobiDB-lite"/>
    </source>
</evidence>
<accession>A0A0W0VG32</accession>
<dbReference type="AlphaFoldDB" id="A0A0W0VG32"/>
<dbReference type="PATRIC" id="fig|45067.4.peg.2390"/>
<comment type="caution">
    <text evidence="3">The sequence shown here is derived from an EMBL/GenBank/DDBJ whole genome shotgun (WGS) entry which is preliminary data.</text>
</comment>
<keyword evidence="4" id="KW-1185">Reference proteome</keyword>
<sequence length="162" mass="17186">MANLSELAKQIDYYFLLKCMAALATAAVIALGITLALALKTTAVTATAFAATATTGIVIGAGFPIVGVLLLIGAICVLPCCFRGPSYRVSTGNYYTDAYSTSYSPSFYPSVPSVSITGDSRYHSHSQVTQTHHHDSSYPSTHASTHHHDSSYPPTHGSTHHH</sequence>
<evidence type="ECO:0000313" key="3">
    <source>
        <dbReference type="EMBL" id="KTD19079.1"/>
    </source>
</evidence>
<feature type="compositionally biased region" description="Polar residues" evidence="1">
    <location>
        <begin position="152"/>
        <end position="162"/>
    </location>
</feature>
<name>A0A0W0VG32_9GAMM</name>
<feature type="transmembrane region" description="Helical" evidence="2">
    <location>
        <begin position="12"/>
        <end position="37"/>
    </location>
</feature>
<keyword evidence="2" id="KW-0812">Transmembrane</keyword>
<organism evidence="3 4">
    <name type="scientific">Legionella lansingensis</name>
    <dbReference type="NCBI Taxonomy" id="45067"/>
    <lineage>
        <taxon>Bacteria</taxon>
        <taxon>Pseudomonadati</taxon>
        <taxon>Pseudomonadota</taxon>
        <taxon>Gammaproteobacteria</taxon>
        <taxon>Legionellales</taxon>
        <taxon>Legionellaceae</taxon>
        <taxon>Legionella</taxon>
    </lineage>
</organism>
<gene>
    <name evidence="3" type="ORF">Llan_2279</name>
</gene>